<name>A0A0R2EPE9_9LACO</name>
<dbReference type="Gene3D" id="1.10.10.10">
    <property type="entry name" value="Winged helix-like DNA-binding domain superfamily/Winged helix DNA-binding domain"/>
    <property type="match status" value="1"/>
</dbReference>
<organism evidence="6 7">
    <name type="scientific">Secundilactobacillus similis DSM 23365 = JCM 2765</name>
    <dbReference type="NCBI Taxonomy" id="1423804"/>
    <lineage>
        <taxon>Bacteria</taxon>
        <taxon>Bacillati</taxon>
        <taxon>Bacillota</taxon>
        <taxon>Bacilli</taxon>
        <taxon>Lactobacillales</taxon>
        <taxon>Lactobacillaceae</taxon>
        <taxon>Secundilactobacillus</taxon>
    </lineage>
</organism>
<evidence type="ECO:0000313" key="7">
    <source>
        <dbReference type="Proteomes" id="UP000051442"/>
    </source>
</evidence>
<sequence length="305" mass="34535">MENQKTIADILIAIEHLGSITAAAKHLYVSQPYVSRLITQTESTLGTQLLDRTAKPLKLTYAGNIYLHGLQEIISQQASLNEIMNEISQSKSGNISIALSSHLNQLEIGRLFAEFIQKYPQYHLEVHEAPSVAAEKTVRDNQSDLYIGPKSKRTSNFSYRIYRETTFSIITPTDYPDIATADQLRKLVERPYIAIDTSMITGELVKDYLKHQRLSLIPVLNVSDPKLVVQLVQNKAGWSIVPTSYLTNSRLMIQRIAIPINQLKHTFIMAHRDSKENTPEMDALLSVSQHVYGINPDRQQKLHDQ</sequence>
<evidence type="ECO:0000256" key="3">
    <source>
        <dbReference type="ARBA" id="ARBA00023125"/>
    </source>
</evidence>
<feature type="domain" description="HTH lysR-type" evidence="5">
    <location>
        <begin position="10"/>
        <end position="60"/>
    </location>
</feature>
<keyword evidence="4" id="KW-0804">Transcription</keyword>
<keyword evidence="2" id="KW-0805">Transcription regulation</keyword>
<dbReference type="Pfam" id="PF00126">
    <property type="entry name" value="HTH_1"/>
    <property type="match status" value="1"/>
</dbReference>
<comment type="similarity">
    <text evidence="1">Belongs to the LysR transcriptional regulatory family.</text>
</comment>
<comment type="caution">
    <text evidence="6">The sequence shown here is derived from an EMBL/GenBank/DDBJ whole genome shotgun (WGS) entry which is preliminary data.</text>
</comment>
<dbReference type="STRING" id="1423804.FD14_GL002121"/>
<keyword evidence="3" id="KW-0238">DNA-binding</keyword>
<gene>
    <name evidence="6" type="ORF">FD14_GL002121</name>
</gene>
<dbReference type="OrthoDB" id="9803735at2"/>
<dbReference type="SUPFAM" id="SSF46785">
    <property type="entry name" value="Winged helix' DNA-binding domain"/>
    <property type="match status" value="1"/>
</dbReference>
<dbReference type="InterPro" id="IPR050950">
    <property type="entry name" value="HTH-type_LysR_regulators"/>
</dbReference>
<dbReference type="GO" id="GO:0005829">
    <property type="term" value="C:cytosol"/>
    <property type="evidence" value="ECO:0007669"/>
    <property type="project" value="TreeGrafter"/>
</dbReference>
<evidence type="ECO:0000256" key="2">
    <source>
        <dbReference type="ARBA" id="ARBA00023015"/>
    </source>
</evidence>
<dbReference type="PATRIC" id="fig|1423804.4.peg.2304"/>
<evidence type="ECO:0000256" key="1">
    <source>
        <dbReference type="ARBA" id="ARBA00009437"/>
    </source>
</evidence>
<dbReference type="InterPro" id="IPR036388">
    <property type="entry name" value="WH-like_DNA-bd_sf"/>
</dbReference>
<dbReference type="SUPFAM" id="SSF53850">
    <property type="entry name" value="Periplasmic binding protein-like II"/>
    <property type="match status" value="1"/>
</dbReference>
<dbReference type="InterPro" id="IPR005119">
    <property type="entry name" value="LysR_subst-bd"/>
</dbReference>
<dbReference type="Proteomes" id="UP000051442">
    <property type="component" value="Unassembled WGS sequence"/>
</dbReference>
<dbReference type="PANTHER" id="PTHR30419">
    <property type="entry name" value="HTH-TYPE TRANSCRIPTIONAL REGULATOR YBHD"/>
    <property type="match status" value="1"/>
</dbReference>
<dbReference type="InterPro" id="IPR036390">
    <property type="entry name" value="WH_DNA-bd_sf"/>
</dbReference>
<dbReference type="PRINTS" id="PR00039">
    <property type="entry name" value="HTHLYSR"/>
</dbReference>
<dbReference type="Pfam" id="PF03466">
    <property type="entry name" value="LysR_substrate"/>
    <property type="match status" value="1"/>
</dbReference>
<dbReference type="InterPro" id="IPR000847">
    <property type="entry name" value="LysR_HTH_N"/>
</dbReference>
<proteinExistence type="inferred from homology"/>
<dbReference type="RefSeq" id="WP_054732896.1">
    <property type="nucleotide sequence ID" value="NZ_AYZM01000158.1"/>
</dbReference>
<keyword evidence="7" id="KW-1185">Reference proteome</keyword>
<reference evidence="6 7" key="1">
    <citation type="journal article" date="2015" name="Genome Announc.">
        <title>Expanding the biotechnology potential of lactobacilli through comparative genomics of 213 strains and associated genera.</title>
        <authorList>
            <person name="Sun Z."/>
            <person name="Harris H.M."/>
            <person name="McCann A."/>
            <person name="Guo C."/>
            <person name="Argimon S."/>
            <person name="Zhang W."/>
            <person name="Yang X."/>
            <person name="Jeffery I.B."/>
            <person name="Cooney J.C."/>
            <person name="Kagawa T.F."/>
            <person name="Liu W."/>
            <person name="Song Y."/>
            <person name="Salvetti E."/>
            <person name="Wrobel A."/>
            <person name="Rasinkangas P."/>
            <person name="Parkhill J."/>
            <person name="Rea M.C."/>
            <person name="O'Sullivan O."/>
            <person name="Ritari J."/>
            <person name="Douillard F.P."/>
            <person name="Paul Ross R."/>
            <person name="Yang R."/>
            <person name="Briner A.E."/>
            <person name="Felis G.E."/>
            <person name="de Vos W.M."/>
            <person name="Barrangou R."/>
            <person name="Klaenhammer T.R."/>
            <person name="Caufield P.W."/>
            <person name="Cui Y."/>
            <person name="Zhang H."/>
            <person name="O'Toole P.W."/>
        </authorList>
    </citation>
    <scope>NUCLEOTIDE SEQUENCE [LARGE SCALE GENOMIC DNA]</scope>
    <source>
        <strain evidence="6 7">DSM 23365</strain>
    </source>
</reference>
<dbReference type="AlphaFoldDB" id="A0A0R2EPE9"/>
<dbReference type="CDD" id="cd05466">
    <property type="entry name" value="PBP2_LTTR_substrate"/>
    <property type="match status" value="1"/>
</dbReference>
<evidence type="ECO:0000256" key="4">
    <source>
        <dbReference type="ARBA" id="ARBA00023163"/>
    </source>
</evidence>
<dbReference type="PROSITE" id="PS50931">
    <property type="entry name" value="HTH_LYSR"/>
    <property type="match status" value="1"/>
</dbReference>
<dbReference type="GO" id="GO:0003700">
    <property type="term" value="F:DNA-binding transcription factor activity"/>
    <property type="evidence" value="ECO:0007669"/>
    <property type="project" value="InterPro"/>
</dbReference>
<dbReference type="EMBL" id="AYZM01000158">
    <property type="protein sequence ID" value="KRN18256.1"/>
    <property type="molecule type" value="Genomic_DNA"/>
</dbReference>
<dbReference type="Gene3D" id="3.40.190.290">
    <property type="match status" value="1"/>
</dbReference>
<accession>A0A0R2EPE9</accession>
<protein>
    <submittedName>
        <fullName evidence="6">Transcriptional regulator, LysR family</fullName>
    </submittedName>
</protein>
<evidence type="ECO:0000259" key="5">
    <source>
        <dbReference type="PROSITE" id="PS50931"/>
    </source>
</evidence>
<dbReference type="GO" id="GO:0003677">
    <property type="term" value="F:DNA binding"/>
    <property type="evidence" value="ECO:0007669"/>
    <property type="project" value="UniProtKB-KW"/>
</dbReference>
<evidence type="ECO:0000313" key="6">
    <source>
        <dbReference type="EMBL" id="KRN18256.1"/>
    </source>
</evidence>